<keyword evidence="3" id="KW-0902">Two-component regulatory system</keyword>
<feature type="region of interest" description="Disordered" evidence="4">
    <location>
        <begin position="370"/>
        <end position="393"/>
    </location>
</feature>
<accession>Z9JT96</accession>
<evidence type="ECO:0008006" key="8">
    <source>
        <dbReference type="Google" id="ProtNLM"/>
    </source>
</evidence>
<dbReference type="Proteomes" id="UP000023067">
    <property type="component" value="Unassembled WGS sequence"/>
</dbReference>
<dbReference type="AlphaFoldDB" id="Z9JT96"/>
<feature type="compositionally biased region" description="Polar residues" evidence="4">
    <location>
        <begin position="380"/>
        <end position="393"/>
    </location>
</feature>
<dbReference type="PATRIC" id="fig|396014.3.peg.1906"/>
<comment type="caution">
    <text evidence="6">The sequence shown here is derived from an EMBL/GenBank/DDBJ whole genome shotgun (WGS) entry which is preliminary data.</text>
</comment>
<dbReference type="eggNOG" id="COG4585">
    <property type="taxonomic scope" value="Bacteria"/>
</dbReference>
<keyword evidence="5" id="KW-0472">Membrane</keyword>
<protein>
    <recommendedName>
        <fullName evidence="8">Histidine kinase</fullName>
    </recommendedName>
</protein>
<dbReference type="InterPro" id="IPR050482">
    <property type="entry name" value="Sensor_HK_TwoCompSys"/>
</dbReference>
<evidence type="ECO:0000256" key="5">
    <source>
        <dbReference type="SAM" id="Phobius"/>
    </source>
</evidence>
<keyword evidence="2" id="KW-0418">Kinase</keyword>
<evidence type="ECO:0000256" key="3">
    <source>
        <dbReference type="ARBA" id="ARBA00023012"/>
    </source>
</evidence>
<sequence>MPFRKSSLLDRLDTGVREARRALPAISVALLLLLLTAPGAWRHPDPGSMVLWVLMSTAGGLALLHPLPAALALGGVLTLAVSVPTVYIGLGVFASIVAFTSCVARCRPLTSILIGLWYAAILIAATVSLAQSAADVAVGASIWVILLLAAATIGVVIRTLGLRLGESRRARVQDLAAQRRALSRELHDTAIRATTEVVMIAEQARLRDQPDPATDLDLGRISAAARAATEDLRAAMEALRRSEEGEDAGEVAGDVPGATLLESAQKRLTQAGFTVNTDVEGERDVPGPLVPVLSLCLGELAANVVRHGDPQHPVALMLETSATGVDVVVVNRRATTAPNVPSGGSGLIGARERLAGVGGTVETRTDGGSFMARMTAPHPIQSSTQGGRWASRS</sequence>
<dbReference type="GO" id="GO:0016301">
    <property type="term" value="F:kinase activity"/>
    <property type="evidence" value="ECO:0007669"/>
    <property type="project" value="UniProtKB-KW"/>
</dbReference>
<organism evidence="6 7">
    <name type="scientific">Brachybacterium phenoliresistens</name>
    <dbReference type="NCBI Taxonomy" id="396014"/>
    <lineage>
        <taxon>Bacteria</taxon>
        <taxon>Bacillati</taxon>
        <taxon>Actinomycetota</taxon>
        <taxon>Actinomycetes</taxon>
        <taxon>Micrococcales</taxon>
        <taxon>Dermabacteraceae</taxon>
        <taxon>Brachybacterium</taxon>
    </lineage>
</organism>
<feature type="transmembrane region" description="Helical" evidence="5">
    <location>
        <begin position="111"/>
        <end position="134"/>
    </location>
</feature>
<keyword evidence="7" id="KW-1185">Reference proteome</keyword>
<dbReference type="OrthoDB" id="4793492at2"/>
<keyword evidence="5" id="KW-1133">Transmembrane helix</keyword>
<evidence type="ECO:0000313" key="7">
    <source>
        <dbReference type="Proteomes" id="UP000023067"/>
    </source>
</evidence>
<keyword evidence="5" id="KW-0812">Transmembrane</keyword>
<proteinExistence type="predicted"/>
<keyword evidence="1" id="KW-0808">Transferase</keyword>
<evidence type="ECO:0000313" key="6">
    <source>
        <dbReference type="EMBL" id="EWS81263.1"/>
    </source>
</evidence>
<dbReference type="Gene3D" id="3.30.565.10">
    <property type="entry name" value="Histidine kinase-like ATPase, C-terminal domain"/>
    <property type="match status" value="1"/>
</dbReference>
<reference evidence="6 7" key="1">
    <citation type="submission" date="2014-02" db="EMBL/GenBank/DDBJ databases">
        <title>Genome sequence of Brachybacterium phenoliresistens strain W13A50.</title>
        <authorList>
            <person name="Wang X."/>
        </authorList>
    </citation>
    <scope>NUCLEOTIDE SEQUENCE [LARGE SCALE GENOMIC DNA]</scope>
    <source>
        <strain evidence="6 7">W13A50</strain>
    </source>
</reference>
<feature type="transmembrane region" description="Helical" evidence="5">
    <location>
        <begin position="66"/>
        <end position="99"/>
    </location>
</feature>
<dbReference type="GO" id="GO:0000160">
    <property type="term" value="P:phosphorelay signal transduction system"/>
    <property type="evidence" value="ECO:0007669"/>
    <property type="project" value="UniProtKB-KW"/>
</dbReference>
<dbReference type="HOGENOM" id="CLU_701450_0_0_11"/>
<evidence type="ECO:0000256" key="1">
    <source>
        <dbReference type="ARBA" id="ARBA00022679"/>
    </source>
</evidence>
<dbReference type="PANTHER" id="PTHR24421">
    <property type="entry name" value="NITRATE/NITRITE SENSOR PROTEIN NARX-RELATED"/>
    <property type="match status" value="1"/>
</dbReference>
<evidence type="ECO:0000256" key="4">
    <source>
        <dbReference type="SAM" id="MobiDB-lite"/>
    </source>
</evidence>
<dbReference type="InterPro" id="IPR036890">
    <property type="entry name" value="HATPase_C_sf"/>
</dbReference>
<dbReference type="STRING" id="396014.BF93_17845"/>
<evidence type="ECO:0000256" key="2">
    <source>
        <dbReference type="ARBA" id="ARBA00022777"/>
    </source>
</evidence>
<name>Z9JT96_9MICO</name>
<dbReference type="EMBL" id="JDYK01000009">
    <property type="protein sequence ID" value="EWS81263.1"/>
    <property type="molecule type" value="Genomic_DNA"/>
</dbReference>
<feature type="transmembrane region" description="Helical" evidence="5">
    <location>
        <begin position="140"/>
        <end position="161"/>
    </location>
</feature>
<gene>
    <name evidence="6" type="ORF">BF93_17845</name>
</gene>
<dbReference type="RefSeq" id="WP_038372304.1">
    <property type="nucleotide sequence ID" value="NZ_KK069994.1"/>
</dbReference>